<sequence>MLGTGILISSDLPQAIKDSIRATPIQIFNPGEDSIIWSESKDGEFSTNSAYHLANPKQPSDNSFQGSWIWKIDMLPKIVHFMWLCHHNSILVRGVLASKGINCSAHNAPYEETIIHTLRDCNFAHMFWDKIRVPPILKYTFNTRTPQGAGGIPSKWKLRRYLLSLTNSLSPWKTLISTLVYPSVAVENTSDLDVGKVVFLGMIFVITLPSVSRPSDNGETSNTIAH</sequence>
<evidence type="ECO:0000259" key="1">
    <source>
        <dbReference type="Pfam" id="PF13966"/>
    </source>
</evidence>
<feature type="domain" description="Reverse transcriptase zinc-binding" evidence="1">
    <location>
        <begin position="45"/>
        <end position="128"/>
    </location>
</feature>
<gene>
    <name evidence="2" type="ORF">CFP56_015169</name>
</gene>
<comment type="caution">
    <text evidence="2">The sequence shown here is derived from an EMBL/GenBank/DDBJ whole genome shotgun (WGS) entry which is preliminary data.</text>
</comment>
<evidence type="ECO:0000313" key="3">
    <source>
        <dbReference type="Proteomes" id="UP000237347"/>
    </source>
</evidence>
<dbReference type="EMBL" id="PKMF04000238">
    <property type="protein sequence ID" value="KAK7841610.1"/>
    <property type="molecule type" value="Genomic_DNA"/>
</dbReference>
<reference evidence="2 3" key="1">
    <citation type="journal article" date="2018" name="Sci. Data">
        <title>The draft genome sequence of cork oak.</title>
        <authorList>
            <person name="Ramos A.M."/>
            <person name="Usie A."/>
            <person name="Barbosa P."/>
            <person name="Barros P.M."/>
            <person name="Capote T."/>
            <person name="Chaves I."/>
            <person name="Simoes F."/>
            <person name="Abreu I."/>
            <person name="Carrasquinho I."/>
            <person name="Faro C."/>
            <person name="Guimaraes J.B."/>
            <person name="Mendonca D."/>
            <person name="Nobrega F."/>
            <person name="Rodrigues L."/>
            <person name="Saibo N.J.M."/>
            <person name="Varela M.C."/>
            <person name="Egas C."/>
            <person name="Matos J."/>
            <person name="Miguel C.M."/>
            <person name="Oliveira M.M."/>
            <person name="Ricardo C.P."/>
            <person name="Goncalves S."/>
        </authorList>
    </citation>
    <scope>NUCLEOTIDE SEQUENCE [LARGE SCALE GENOMIC DNA]</scope>
    <source>
        <strain evidence="3">cv. HL8</strain>
    </source>
</reference>
<protein>
    <recommendedName>
        <fullName evidence="1">Reverse transcriptase zinc-binding domain-containing protein</fullName>
    </recommendedName>
</protein>
<name>A0AAW0KQE7_QUESU</name>
<dbReference type="Proteomes" id="UP000237347">
    <property type="component" value="Unassembled WGS sequence"/>
</dbReference>
<dbReference type="Pfam" id="PF13966">
    <property type="entry name" value="zf-RVT"/>
    <property type="match status" value="1"/>
</dbReference>
<evidence type="ECO:0000313" key="2">
    <source>
        <dbReference type="EMBL" id="KAK7841610.1"/>
    </source>
</evidence>
<dbReference type="InterPro" id="IPR026960">
    <property type="entry name" value="RVT-Znf"/>
</dbReference>
<dbReference type="AlphaFoldDB" id="A0AAW0KQE7"/>
<keyword evidence="3" id="KW-1185">Reference proteome</keyword>
<organism evidence="2 3">
    <name type="scientific">Quercus suber</name>
    <name type="common">Cork oak</name>
    <dbReference type="NCBI Taxonomy" id="58331"/>
    <lineage>
        <taxon>Eukaryota</taxon>
        <taxon>Viridiplantae</taxon>
        <taxon>Streptophyta</taxon>
        <taxon>Embryophyta</taxon>
        <taxon>Tracheophyta</taxon>
        <taxon>Spermatophyta</taxon>
        <taxon>Magnoliopsida</taxon>
        <taxon>eudicotyledons</taxon>
        <taxon>Gunneridae</taxon>
        <taxon>Pentapetalae</taxon>
        <taxon>rosids</taxon>
        <taxon>fabids</taxon>
        <taxon>Fagales</taxon>
        <taxon>Fagaceae</taxon>
        <taxon>Quercus</taxon>
    </lineage>
</organism>
<accession>A0AAW0KQE7</accession>
<proteinExistence type="predicted"/>